<evidence type="ECO:0000313" key="1">
    <source>
        <dbReference type="EMBL" id="KAK9415893.1"/>
    </source>
</evidence>
<accession>A0ABR2UMM7</accession>
<name>A0ABR2UMM7_9PEZI</name>
<evidence type="ECO:0000313" key="2">
    <source>
        <dbReference type="Proteomes" id="UP001408356"/>
    </source>
</evidence>
<keyword evidence="2" id="KW-1185">Reference proteome</keyword>
<dbReference type="Proteomes" id="UP001408356">
    <property type="component" value="Unassembled WGS sequence"/>
</dbReference>
<dbReference type="EMBL" id="JARVKF010000411">
    <property type="protein sequence ID" value="KAK9415893.1"/>
    <property type="molecule type" value="Genomic_DNA"/>
</dbReference>
<reference evidence="1 2" key="1">
    <citation type="journal article" date="2024" name="J. Plant Pathol.">
        <title>Sequence and assembly of the genome of Seiridium unicorne, isolate CBS 538.82, causal agent of cypress canker disease.</title>
        <authorList>
            <person name="Scali E."/>
            <person name="Rocca G.D."/>
            <person name="Danti R."/>
            <person name="Garbelotto M."/>
            <person name="Barberini S."/>
            <person name="Baroncelli R."/>
            <person name="Emiliani G."/>
        </authorList>
    </citation>
    <scope>NUCLEOTIDE SEQUENCE [LARGE SCALE GENOMIC DNA]</scope>
    <source>
        <strain evidence="1 2">BM-138-508</strain>
    </source>
</reference>
<gene>
    <name evidence="1" type="ORF">SUNI508_10022</name>
</gene>
<sequence length="186" mass="20923">MGILLFCTAQEAKSVVPEIMAAEQSQGIDLYVLAQFRNPDQAWQNLIVELKDGETFESDFIGAHETDCQSWAQQQILLNNSPDSELIAIVDQRSALDKTIMMQFFSNKPGLEFPSYGTLPPEENTWYSFRVPYKDAFTLVAALTETAFDVAYPVYFGRKEEFTNEEGVFEVRRAEEAAAGKDQGVV</sequence>
<comment type="caution">
    <text evidence="1">The sequence shown here is derived from an EMBL/GenBank/DDBJ whole genome shotgun (WGS) entry which is preliminary data.</text>
</comment>
<protein>
    <submittedName>
        <fullName evidence="1">Uncharacterized protein</fullName>
    </submittedName>
</protein>
<proteinExistence type="predicted"/>
<organism evidence="1 2">
    <name type="scientific">Seiridium unicorne</name>
    <dbReference type="NCBI Taxonomy" id="138068"/>
    <lineage>
        <taxon>Eukaryota</taxon>
        <taxon>Fungi</taxon>
        <taxon>Dikarya</taxon>
        <taxon>Ascomycota</taxon>
        <taxon>Pezizomycotina</taxon>
        <taxon>Sordariomycetes</taxon>
        <taxon>Xylariomycetidae</taxon>
        <taxon>Amphisphaeriales</taxon>
        <taxon>Sporocadaceae</taxon>
        <taxon>Seiridium</taxon>
    </lineage>
</organism>